<comment type="caution">
    <text evidence="4">The sequence shown here is derived from an EMBL/GenBank/DDBJ whole genome shotgun (WGS) entry which is preliminary data.</text>
</comment>
<dbReference type="Proteomes" id="UP000823775">
    <property type="component" value="Unassembled WGS sequence"/>
</dbReference>
<evidence type="ECO:0000259" key="3">
    <source>
        <dbReference type="PROSITE" id="PS50158"/>
    </source>
</evidence>
<feature type="region of interest" description="Disordered" evidence="2">
    <location>
        <begin position="1"/>
        <end position="115"/>
    </location>
</feature>
<keyword evidence="1" id="KW-0479">Metal-binding</keyword>
<sequence>MANREEEEASFHGDNQGNEPQKKSKSSRMDKSRGRDPSLVPVSEGLTHEKIEDFRSESTKAKEGARRQVAAKVDRGERDRGKSVSHWGRDGKGDRNRSSQFRKDYEEQKKGVNHRDGCYLCGDSSHMYQNCPKLGRLGAMTSADKQAAHVCPPAMTQTSGQKE</sequence>
<feature type="domain" description="CCHC-type" evidence="3">
    <location>
        <begin position="118"/>
        <end position="133"/>
    </location>
</feature>
<evidence type="ECO:0000313" key="5">
    <source>
        <dbReference type="Proteomes" id="UP000823775"/>
    </source>
</evidence>
<accession>A0ABS8Y3B7</accession>
<keyword evidence="1" id="KW-0862">Zinc</keyword>
<gene>
    <name evidence="4" type="ORF">HAX54_017170</name>
</gene>
<feature type="compositionally biased region" description="Basic and acidic residues" evidence="2">
    <location>
        <begin position="27"/>
        <end position="36"/>
    </location>
</feature>
<name>A0ABS8Y3B7_DATST</name>
<evidence type="ECO:0000256" key="2">
    <source>
        <dbReference type="SAM" id="MobiDB-lite"/>
    </source>
</evidence>
<reference evidence="4 5" key="1">
    <citation type="journal article" date="2021" name="BMC Genomics">
        <title>Datura genome reveals duplications of psychoactive alkaloid biosynthetic genes and high mutation rate following tissue culture.</title>
        <authorList>
            <person name="Rajewski A."/>
            <person name="Carter-House D."/>
            <person name="Stajich J."/>
            <person name="Litt A."/>
        </authorList>
    </citation>
    <scope>NUCLEOTIDE SEQUENCE [LARGE SCALE GENOMIC DNA]</scope>
    <source>
        <strain evidence="4">AR-01</strain>
    </source>
</reference>
<feature type="compositionally biased region" description="Basic and acidic residues" evidence="2">
    <location>
        <begin position="46"/>
        <end position="115"/>
    </location>
</feature>
<dbReference type="PROSITE" id="PS50158">
    <property type="entry name" value="ZF_CCHC"/>
    <property type="match status" value="1"/>
</dbReference>
<keyword evidence="5" id="KW-1185">Reference proteome</keyword>
<keyword evidence="1" id="KW-0863">Zinc-finger</keyword>
<organism evidence="4 5">
    <name type="scientific">Datura stramonium</name>
    <name type="common">Jimsonweed</name>
    <name type="synonym">Common thornapple</name>
    <dbReference type="NCBI Taxonomy" id="4076"/>
    <lineage>
        <taxon>Eukaryota</taxon>
        <taxon>Viridiplantae</taxon>
        <taxon>Streptophyta</taxon>
        <taxon>Embryophyta</taxon>
        <taxon>Tracheophyta</taxon>
        <taxon>Spermatophyta</taxon>
        <taxon>Magnoliopsida</taxon>
        <taxon>eudicotyledons</taxon>
        <taxon>Gunneridae</taxon>
        <taxon>Pentapetalae</taxon>
        <taxon>asterids</taxon>
        <taxon>lamiids</taxon>
        <taxon>Solanales</taxon>
        <taxon>Solanaceae</taxon>
        <taxon>Solanoideae</taxon>
        <taxon>Datureae</taxon>
        <taxon>Datura</taxon>
    </lineage>
</organism>
<dbReference type="InterPro" id="IPR001878">
    <property type="entry name" value="Znf_CCHC"/>
</dbReference>
<evidence type="ECO:0000256" key="1">
    <source>
        <dbReference type="PROSITE-ProRule" id="PRU00047"/>
    </source>
</evidence>
<protein>
    <recommendedName>
        <fullName evidence="3">CCHC-type domain-containing protein</fullName>
    </recommendedName>
</protein>
<evidence type="ECO:0000313" key="4">
    <source>
        <dbReference type="EMBL" id="MCE5166301.1"/>
    </source>
</evidence>
<dbReference type="EMBL" id="JACEIK010021248">
    <property type="protein sequence ID" value="MCE5166301.1"/>
    <property type="molecule type" value="Genomic_DNA"/>
</dbReference>
<proteinExistence type="predicted"/>